<sequence length="261" mass="29267">MSSRKLRQALQPIRPKRPAEDLILDEQPLHLLTADSLNNTPPDDGQQQEPSKQAHAMESSYDVEPADPDEPPSNQASLPPASNVFTPTVAESNHTEPAETMQFNSIPHQWPSQLASSNSTMWLLPPYTDQSTAIACLLKTEIQSHNITKEMLHNTEQRRLDAARQCERLQTDVNAFSMAYNNASASLQKCAEEFARLCEDYARVSSENLKLRDSNLYQQQTHHHAQSPSSSITLREGESEMRSKPSSPWLRGSESSYSPEL</sequence>
<feature type="region of interest" description="Disordered" evidence="1">
    <location>
        <begin position="1"/>
        <end position="87"/>
    </location>
</feature>
<comment type="caution">
    <text evidence="2">The sequence shown here is derived from an EMBL/GenBank/DDBJ whole genome shotgun (WGS) entry which is preliminary data.</text>
</comment>
<proteinExistence type="predicted"/>
<organism evidence="2 3">
    <name type="scientific">Periconia digitata</name>
    <dbReference type="NCBI Taxonomy" id="1303443"/>
    <lineage>
        <taxon>Eukaryota</taxon>
        <taxon>Fungi</taxon>
        <taxon>Dikarya</taxon>
        <taxon>Ascomycota</taxon>
        <taxon>Pezizomycotina</taxon>
        <taxon>Dothideomycetes</taxon>
        <taxon>Pleosporomycetidae</taxon>
        <taxon>Pleosporales</taxon>
        <taxon>Massarineae</taxon>
        <taxon>Periconiaceae</taxon>
        <taxon>Periconia</taxon>
    </lineage>
</organism>
<feature type="compositionally biased region" description="Polar residues" evidence="1">
    <location>
        <begin position="217"/>
        <end position="233"/>
    </location>
</feature>
<feature type="compositionally biased region" description="Polar residues" evidence="1">
    <location>
        <begin position="35"/>
        <end position="51"/>
    </location>
</feature>
<dbReference type="AlphaFoldDB" id="A0A9W4ULG3"/>
<feature type="region of interest" description="Disordered" evidence="1">
    <location>
        <begin position="217"/>
        <end position="261"/>
    </location>
</feature>
<reference evidence="2" key="1">
    <citation type="submission" date="2023-01" db="EMBL/GenBank/DDBJ databases">
        <authorList>
            <person name="Van Ghelder C."/>
            <person name="Rancurel C."/>
        </authorList>
    </citation>
    <scope>NUCLEOTIDE SEQUENCE</scope>
    <source>
        <strain evidence="2">CNCM I-4278</strain>
    </source>
</reference>
<name>A0A9W4ULG3_9PLEO</name>
<dbReference type="Proteomes" id="UP001152607">
    <property type="component" value="Unassembled WGS sequence"/>
</dbReference>
<evidence type="ECO:0000256" key="1">
    <source>
        <dbReference type="SAM" id="MobiDB-lite"/>
    </source>
</evidence>
<evidence type="ECO:0000313" key="2">
    <source>
        <dbReference type="EMBL" id="CAI6338160.1"/>
    </source>
</evidence>
<keyword evidence="3" id="KW-1185">Reference proteome</keyword>
<dbReference type="EMBL" id="CAOQHR010000008">
    <property type="protein sequence ID" value="CAI6338160.1"/>
    <property type="molecule type" value="Genomic_DNA"/>
</dbReference>
<dbReference type="OrthoDB" id="3792715at2759"/>
<protein>
    <submittedName>
        <fullName evidence="2">Uncharacterized protein</fullName>
    </submittedName>
</protein>
<accession>A0A9W4ULG3</accession>
<gene>
    <name evidence="2" type="ORF">PDIGIT_LOCUS11285</name>
</gene>
<evidence type="ECO:0000313" key="3">
    <source>
        <dbReference type="Proteomes" id="UP001152607"/>
    </source>
</evidence>